<dbReference type="AlphaFoldDB" id="A0A916R2F1"/>
<reference evidence="1" key="1">
    <citation type="journal article" date="2014" name="Int. J. Syst. Evol. Microbiol.">
        <title>Complete genome sequence of Corynebacterium casei LMG S-19264T (=DSM 44701T), isolated from a smear-ripened cheese.</title>
        <authorList>
            <consortium name="US DOE Joint Genome Institute (JGI-PGF)"/>
            <person name="Walter F."/>
            <person name="Albersmeier A."/>
            <person name="Kalinowski J."/>
            <person name="Ruckert C."/>
        </authorList>
    </citation>
    <scope>NUCLEOTIDE SEQUENCE</scope>
    <source>
        <strain evidence="1">CGMCC 1.15880</strain>
    </source>
</reference>
<protein>
    <submittedName>
        <fullName evidence="1">Uncharacterized protein</fullName>
    </submittedName>
</protein>
<dbReference type="EMBL" id="BMKA01000009">
    <property type="protein sequence ID" value="GGA32603.1"/>
    <property type="molecule type" value="Genomic_DNA"/>
</dbReference>
<accession>A0A916R2F1</accession>
<comment type="caution">
    <text evidence="1">The sequence shown here is derived from an EMBL/GenBank/DDBJ whole genome shotgun (WGS) entry which is preliminary data.</text>
</comment>
<evidence type="ECO:0000313" key="2">
    <source>
        <dbReference type="Proteomes" id="UP000628017"/>
    </source>
</evidence>
<organism evidence="1 2">
    <name type="scientific">Neptunicoccus cionae</name>
    <dbReference type="NCBI Taxonomy" id="2035344"/>
    <lineage>
        <taxon>Bacteria</taxon>
        <taxon>Pseudomonadati</taxon>
        <taxon>Pseudomonadota</taxon>
        <taxon>Alphaproteobacteria</taxon>
        <taxon>Rhodobacterales</taxon>
        <taxon>Paracoccaceae</taxon>
        <taxon>Neptunicoccus</taxon>
    </lineage>
</organism>
<gene>
    <name evidence="1" type="ORF">GCM10011498_37240</name>
</gene>
<proteinExistence type="predicted"/>
<evidence type="ECO:0000313" key="1">
    <source>
        <dbReference type="EMBL" id="GGA32603.1"/>
    </source>
</evidence>
<dbReference type="Proteomes" id="UP000628017">
    <property type="component" value="Unassembled WGS sequence"/>
</dbReference>
<sequence>MHTRKAQKWCGPQAPAEDTVLLFWGCVRENPAGSKAIVLERRIALARTPKGP</sequence>
<keyword evidence="2" id="KW-1185">Reference proteome</keyword>
<reference evidence="1" key="2">
    <citation type="submission" date="2020-09" db="EMBL/GenBank/DDBJ databases">
        <authorList>
            <person name="Sun Q."/>
            <person name="Zhou Y."/>
        </authorList>
    </citation>
    <scope>NUCLEOTIDE SEQUENCE</scope>
    <source>
        <strain evidence="1">CGMCC 1.15880</strain>
    </source>
</reference>
<name>A0A916R2F1_9RHOB</name>